<evidence type="ECO:0000259" key="6">
    <source>
        <dbReference type="PROSITE" id="PS50280"/>
    </source>
</evidence>
<dbReference type="SMART" id="SM00317">
    <property type="entry name" value="SET"/>
    <property type="match status" value="1"/>
</dbReference>
<dbReference type="EMBL" id="QTJU01000003">
    <property type="protein sequence ID" value="RFM28221.1"/>
    <property type="molecule type" value="Genomic_DNA"/>
</dbReference>
<evidence type="ECO:0000256" key="3">
    <source>
        <dbReference type="ARBA" id="ARBA00022603"/>
    </source>
</evidence>
<sequence length="151" mass="16859">MHNRHTGHVACLNKNKYALIRYQLKTGKSRIDGTGCFMLEAVPARRKIGNMEGEIISVRVARKRAAASKRIAIVEFGDGRALDAGNFATPLKFINHSCDPNTYLRVAYGQVEFYSLRKIKKGEELTCNYGPTHHDGRLPCQCGAKNCKGYL</sequence>
<gene>
    <name evidence="8" type="ORF">DXN05_11935</name>
</gene>
<evidence type="ECO:0000313" key="8">
    <source>
        <dbReference type="EMBL" id="RFM28221.1"/>
    </source>
</evidence>
<dbReference type="AlphaFoldDB" id="A0A3E1NK17"/>
<dbReference type="GO" id="GO:0032259">
    <property type="term" value="P:methylation"/>
    <property type="evidence" value="ECO:0007669"/>
    <property type="project" value="UniProtKB-KW"/>
</dbReference>
<evidence type="ECO:0000256" key="1">
    <source>
        <dbReference type="ARBA" id="ARBA00004286"/>
    </source>
</evidence>
<dbReference type="Gene3D" id="2.170.270.10">
    <property type="entry name" value="SET domain"/>
    <property type="match status" value="1"/>
</dbReference>
<dbReference type="GO" id="GO:0008168">
    <property type="term" value="F:methyltransferase activity"/>
    <property type="evidence" value="ECO:0007669"/>
    <property type="project" value="UniProtKB-KW"/>
</dbReference>
<organism evidence="8 9">
    <name type="scientific">Deminuibacter soli</name>
    <dbReference type="NCBI Taxonomy" id="2291815"/>
    <lineage>
        <taxon>Bacteria</taxon>
        <taxon>Pseudomonadati</taxon>
        <taxon>Bacteroidota</taxon>
        <taxon>Chitinophagia</taxon>
        <taxon>Chitinophagales</taxon>
        <taxon>Chitinophagaceae</taxon>
        <taxon>Deminuibacter</taxon>
    </lineage>
</organism>
<keyword evidence="5" id="KW-0949">S-adenosyl-L-methionine</keyword>
<keyword evidence="2" id="KW-0158">Chromosome</keyword>
<dbReference type="Proteomes" id="UP000261284">
    <property type="component" value="Unassembled WGS sequence"/>
</dbReference>
<dbReference type="Pfam" id="PF00856">
    <property type="entry name" value="SET"/>
    <property type="match status" value="1"/>
</dbReference>
<comment type="caution">
    <text evidence="8">The sequence shown here is derived from an EMBL/GenBank/DDBJ whole genome shotgun (WGS) entry which is preliminary data.</text>
</comment>
<reference evidence="8 9" key="1">
    <citation type="submission" date="2018-08" db="EMBL/GenBank/DDBJ databases">
        <title>Chitinophagaceae sp. K23C18032701, a novel bacterium isolated from forest soil.</title>
        <authorList>
            <person name="Wang C."/>
        </authorList>
    </citation>
    <scope>NUCLEOTIDE SEQUENCE [LARGE SCALE GENOMIC DNA]</scope>
    <source>
        <strain evidence="8 9">K23C18032701</strain>
    </source>
</reference>
<evidence type="ECO:0000256" key="5">
    <source>
        <dbReference type="ARBA" id="ARBA00022691"/>
    </source>
</evidence>
<dbReference type="PROSITE" id="PS50868">
    <property type="entry name" value="POST_SET"/>
    <property type="match status" value="1"/>
</dbReference>
<protein>
    <submittedName>
        <fullName evidence="8">SET domain-containing protein</fullName>
    </submittedName>
</protein>
<dbReference type="OrthoDB" id="671472at2"/>
<feature type="domain" description="Post-SET" evidence="7">
    <location>
        <begin position="136"/>
        <end position="151"/>
    </location>
</feature>
<proteinExistence type="predicted"/>
<dbReference type="PANTHER" id="PTHR22884">
    <property type="entry name" value="SET DOMAIN PROTEINS"/>
    <property type="match status" value="1"/>
</dbReference>
<name>A0A3E1NK17_9BACT</name>
<comment type="subcellular location">
    <subcellularLocation>
        <location evidence="1">Chromosome</location>
    </subcellularLocation>
</comment>
<feature type="domain" description="SET" evidence="6">
    <location>
        <begin position="22"/>
        <end position="130"/>
    </location>
</feature>
<evidence type="ECO:0000256" key="4">
    <source>
        <dbReference type="ARBA" id="ARBA00022679"/>
    </source>
</evidence>
<dbReference type="PROSITE" id="PS50280">
    <property type="entry name" value="SET"/>
    <property type="match status" value="1"/>
</dbReference>
<evidence type="ECO:0000256" key="2">
    <source>
        <dbReference type="ARBA" id="ARBA00022454"/>
    </source>
</evidence>
<dbReference type="GO" id="GO:0005694">
    <property type="term" value="C:chromosome"/>
    <property type="evidence" value="ECO:0007669"/>
    <property type="project" value="UniProtKB-SubCell"/>
</dbReference>
<accession>A0A3E1NK17</accession>
<keyword evidence="9" id="KW-1185">Reference proteome</keyword>
<dbReference type="SUPFAM" id="SSF82199">
    <property type="entry name" value="SET domain"/>
    <property type="match status" value="1"/>
</dbReference>
<evidence type="ECO:0000259" key="7">
    <source>
        <dbReference type="PROSITE" id="PS50868"/>
    </source>
</evidence>
<dbReference type="InterPro" id="IPR046341">
    <property type="entry name" value="SET_dom_sf"/>
</dbReference>
<dbReference type="InterPro" id="IPR003616">
    <property type="entry name" value="Post-SET_dom"/>
</dbReference>
<dbReference type="InterPro" id="IPR001214">
    <property type="entry name" value="SET_dom"/>
</dbReference>
<keyword evidence="3" id="KW-0489">Methyltransferase</keyword>
<evidence type="ECO:0000313" key="9">
    <source>
        <dbReference type="Proteomes" id="UP000261284"/>
    </source>
</evidence>
<keyword evidence="4" id="KW-0808">Transferase</keyword>
<dbReference type="InterPro" id="IPR050777">
    <property type="entry name" value="SET2_Histone-Lys_MeTrsfase"/>
</dbReference>